<proteinExistence type="predicted"/>
<feature type="region of interest" description="Disordered" evidence="1">
    <location>
        <begin position="1"/>
        <end position="132"/>
    </location>
</feature>
<gene>
    <name evidence="2" type="ORF">B0A55_03858</name>
</gene>
<dbReference type="Proteomes" id="UP000309340">
    <property type="component" value="Unassembled WGS sequence"/>
</dbReference>
<comment type="caution">
    <text evidence="2">The sequence shown here is derived from an EMBL/GenBank/DDBJ whole genome shotgun (WGS) entry which is preliminary data.</text>
</comment>
<reference evidence="2 3" key="1">
    <citation type="submission" date="2017-03" db="EMBL/GenBank/DDBJ databases">
        <title>Genomes of endolithic fungi from Antarctica.</title>
        <authorList>
            <person name="Coleine C."/>
            <person name="Masonjones S."/>
            <person name="Stajich J.E."/>
        </authorList>
    </citation>
    <scope>NUCLEOTIDE SEQUENCE [LARGE SCALE GENOMIC DNA]</scope>
    <source>
        <strain evidence="2 3">CCFEE 5184</strain>
    </source>
</reference>
<feature type="compositionally biased region" description="Basic and acidic residues" evidence="1">
    <location>
        <begin position="57"/>
        <end position="66"/>
    </location>
</feature>
<evidence type="ECO:0000313" key="2">
    <source>
        <dbReference type="EMBL" id="TKA74770.1"/>
    </source>
</evidence>
<feature type="compositionally biased region" description="Polar residues" evidence="1">
    <location>
        <begin position="30"/>
        <end position="56"/>
    </location>
</feature>
<evidence type="ECO:0000313" key="3">
    <source>
        <dbReference type="Proteomes" id="UP000309340"/>
    </source>
</evidence>
<name>A0A4U0XDB2_9PEZI</name>
<sequence length="132" mass="13349">MSSGLMETDPGGENQQYEGNLHTADPHKTSAGQLGQSSSQTHTTTDPSQTDSGKQQASERGEKTAENIRYGQTISETGGMGGMTEGMDGSAEQGGYGGGVGDAGGDGRAAAGETRGVQGYGGKEDMDREVGA</sequence>
<protein>
    <submittedName>
        <fullName evidence="2">Uncharacterized protein</fullName>
    </submittedName>
</protein>
<evidence type="ECO:0000256" key="1">
    <source>
        <dbReference type="SAM" id="MobiDB-lite"/>
    </source>
</evidence>
<keyword evidence="3" id="KW-1185">Reference proteome</keyword>
<feature type="compositionally biased region" description="Gly residues" evidence="1">
    <location>
        <begin position="92"/>
        <end position="107"/>
    </location>
</feature>
<feature type="compositionally biased region" description="Basic and acidic residues" evidence="1">
    <location>
        <begin position="122"/>
        <end position="132"/>
    </location>
</feature>
<dbReference type="AlphaFoldDB" id="A0A4U0XDB2"/>
<dbReference type="OrthoDB" id="5386823at2759"/>
<accession>A0A4U0XDB2</accession>
<dbReference type="EMBL" id="NAJQ01000214">
    <property type="protein sequence ID" value="TKA74770.1"/>
    <property type="molecule type" value="Genomic_DNA"/>
</dbReference>
<organism evidence="2 3">
    <name type="scientific">Friedmanniomyces simplex</name>
    <dbReference type="NCBI Taxonomy" id="329884"/>
    <lineage>
        <taxon>Eukaryota</taxon>
        <taxon>Fungi</taxon>
        <taxon>Dikarya</taxon>
        <taxon>Ascomycota</taxon>
        <taxon>Pezizomycotina</taxon>
        <taxon>Dothideomycetes</taxon>
        <taxon>Dothideomycetidae</taxon>
        <taxon>Mycosphaerellales</taxon>
        <taxon>Teratosphaeriaceae</taxon>
        <taxon>Friedmanniomyces</taxon>
    </lineage>
</organism>